<comment type="subunit">
    <text evidence="1">Forms a complex composed of PxpA, PxpB and PxpC.</text>
</comment>
<dbReference type="NCBIfam" id="NF003816">
    <property type="entry name" value="PRK05406.1-5"/>
    <property type="match status" value="1"/>
</dbReference>
<organism evidence="2 3">
    <name type="scientific">Rhodococcoides corynebacterioides</name>
    <dbReference type="NCBI Taxonomy" id="53972"/>
    <lineage>
        <taxon>Bacteria</taxon>
        <taxon>Bacillati</taxon>
        <taxon>Actinomycetota</taxon>
        <taxon>Actinomycetes</taxon>
        <taxon>Mycobacteriales</taxon>
        <taxon>Nocardiaceae</taxon>
        <taxon>Rhodococcoides</taxon>
    </lineage>
</organism>
<evidence type="ECO:0000313" key="2">
    <source>
        <dbReference type="EMBL" id="MBY6368708.1"/>
    </source>
</evidence>
<keyword evidence="1" id="KW-0378">Hydrolase</keyword>
<dbReference type="EC" id="3.5.2.9" evidence="1"/>
<dbReference type="SUPFAM" id="SSF88713">
    <property type="entry name" value="Glycoside hydrolase/deacetylase"/>
    <property type="match status" value="1"/>
</dbReference>
<dbReference type="RefSeq" id="WP_222686183.1">
    <property type="nucleotide sequence ID" value="NZ_JABUBT010000054.1"/>
</dbReference>
<keyword evidence="1" id="KW-0547">Nucleotide-binding</keyword>
<proteinExistence type="inferred from homology"/>
<comment type="function">
    <text evidence="1">Catalyzes the cleavage of 5-oxoproline to form L-glutamate coupled to the hydrolysis of ATP to ADP and inorganic phosphate.</text>
</comment>
<comment type="caution">
    <text evidence="2">The sequence shown here is derived from an EMBL/GenBank/DDBJ whole genome shotgun (WGS) entry which is preliminary data.</text>
</comment>
<dbReference type="HAMAP" id="MF_00691">
    <property type="entry name" value="PxpA"/>
    <property type="match status" value="1"/>
</dbReference>
<dbReference type="EMBL" id="JABUBU010000035">
    <property type="protein sequence ID" value="MBY6368708.1"/>
    <property type="molecule type" value="Genomic_DNA"/>
</dbReference>
<comment type="similarity">
    <text evidence="1">Belongs to the LamB/PxpA family.</text>
</comment>
<keyword evidence="3" id="KW-1185">Reference proteome</keyword>
<sequence length="250" mass="26228">MVDLNADLGEGYGTWTLGDDAAMLAVVTSANIACGFHAGDPTTLLRTCREAVTAGVRIGAQVGYHDLVGFGRRFVDVTAEDLTADVIYQLGALDGLARVAGGRVSYVKPHGALYNTIVHHEAQAQAVVDAVTAYDASLPVLGLPGSEFLRRAEAAGLRAIPEAFADRAYTPEGTLVSRREPGAVLHDVDDVARRVLRLVTEGTVTAIDGSDVSVRADSVCLHGDTPAAVDMAHAVRDLLQHNGIDTSPFA</sequence>
<accession>A0ABS7P8I7</accession>
<protein>
    <recommendedName>
        <fullName evidence="1">5-oxoprolinase subunit A</fullName>
        <shortName evidence="1">5-OPase subunit A</shortName>
        <ecNumber evidence="1">3.5.2.9</ecNumber>
    </recommendedName>
    <alternativeName>
        <fullName evidence="1">5-oxoprolinase (ATP-hydrolyzing) subunit A</fullName>
    </alternativeName>
</protein>
<evidence type="ECO:0000313" key="3">
    <source>
        <dbReference type="Proteomes" id="UP000825228"/>
    </source>
</evidence>
<evidence type="ECO:0000256" key="1">
    <source>
        <dbReference type="HAMAP-Rule" id="MF_00691"/>
    </source>
</evidence>
<dbReference type="CDD" id="cd10787">
    <property type="entry name" value="LamB_YcsF_like"/>
    <property type="match status" value="1"/>
</dbReference>
<dbReference type="PANTHER" id="PTHR30292:SF0">
    <property type="entry name" value="5-OXOPROLINASE SUBUNIT A"/>
    <property type="match status" value="1"/>
</dbReference>
<dbReference type="Pfam" id="PF03746">
    <property type="entry name" value="LamB_YcsF"/>
    <property type="match status" value="1"/>
</dbReference>
<dbReference type="Proteomes" id="UP000825228">
    <property type="component" value="Unassembled WGS sequence"/>
</dbReference>
<dbReference type="InterPro" id="IPR005501">
    <property type="entry name" value="LamB/YcsF/PxpA-like"/>
</dbReference>
<name>A0ABS7P8I7_9NOCA</name>
<gene>
    <name evidence="1" type="primary">pxpA</name>
    <name evidence="2" type="ORF">HQ603_18325</name>
</gene>
<comment type="catalytic activity">
    <reaction evidence="1">
        <text>5-oxo-L-proline + ATP + 2 H2O = L-glutamate + ADP + phosphate + H(+)</text>
        <dbReference type="Rhea" id="RHEA:10348"/>
        <dbReference type="ChEBI" id="CHEBI:15377"/>
        <dbReference type="ChEBI" id="CHEBI:15378"/>
        <dbReference type="ChEBI" id="CHEBI:29985"/>
        <dbReference type="ChEBI" id="CHEBI:30616"/>
        <dbReference type="ChEBI" id="CHEBI:43474"/>
        <dbReference type="ChEBI" id="CHEBI:58402"/>
        <dbReference type="ChEBI" id="CHEBI:456216"/>
        <dbReference type="EC" id="3.5.2.9"/>
    </reaction>
</comment>
<dbReference type="PANTHER" id="PTHR30292">
    <property type="entry name" value="UNCHARACTERIZED PROTEIN YBGL-RELATED"/>
    <property type="match status" value="1"/>
</dbReference>
<keyword evidence="1" id="KW-0067">ATP-binding</keyword>
<dbReference type="InterPro" id="IPR011330">
    <property type="entry name" value="Glyco_hydro/deAcase_b/a-brl"/>
</dbReference>
<dbReference type="NCBIfam" id="NF003814">
    <property type="entry name" value="PRK05406.1-3"/>
    <property type="match status" value="1"/>
</dbReference>
<reference evidence="2 3" key="1">
    <citation type="submission" date="2020-06" db="EMBL/GenBank/DDBJ databases">
        <title>Taxonomy, biology and ecology of Rhodococcus bacteria occurring in California pistachio and other woody hosts as revealed by genome sequence analyses.</title>
        <authorList>
            <person name="Gai Y."/>
            <person name="Riely B."/>
        </authorList>
    </citation>
    <scope>NUCLEOTIDE SEQUENCE [LARGE SCALE GENOMIC DNA]</scope>
    <source>
        <strain evidence="2 3">BP-281</strain>
    </source>
</reference>
<dbReference type="Gene3D" id="3.20.20.370">
    <property type="entry name" value="Glycoside hydrolase/deacetylase"/>
    <property type="match status" value="1"/>
</dbReference>